<dbReference type="InterPro" id="IPR017941">
    <property type="entry name" value="Rieske_2Fe-2S"/>
</dbReference>
<reference evidence="6" key="1">
    <citation type="submission" date="2022-08" db="EMBL/GenBank/DDBJ databases">
        <title>Draft genome sequencing of Roseisolibacter agri AW1220.</title>
        <authorList>
            <person name="Tobiishi Y."/>
            <person name="Tonouchi A."/>
        </authorList>
    </citation>
    <scope>NUCLEOTIDE SEQUENCE</scope>
    <source>
        <strain evidence="6">AW1220</strain>
    </source>
</reference>
<dbReference type="NCBIfam" id="TIGR01409">
    <property type="entry name" value="TAT_signal_seq"/>
    <property type="match status" value="1"/>
</dbReference>
<evidence type="ECO:0000256" key="4">
    <source>
        <dbReference type="ARBA" id="ARBA00023014"/>
    </source>
</evidence>
<keyword evidence="1" id="KW-0001">2Fe-2S</keyword>
<keyword evidence="2" id="KW-0479">Metal-binding</keyword>
<evidence type="ECO:0000259" key="5">
    <source>
        <dbReference type="PROSITE" id="PS51296"/>
    </source>
</evidence>
<comment type="caution">
    <text evidence="6">The sequence shown here is derived from an EMBL/GenBank/DDBJ whole genome shotgun (WGS) entry which is preliminary data.</text>
</comment>
<dbReference type="InterPro" id="IPR036922">
    <property type="entry name" value="Rieske_2Fe-2S_sf"/>
</dbReference>
<name>A0AA37QJ49_9BACT</name>
<evidence type="ECO:0000256" key="3">
    <source>
        <dbReference type="ARBA" id="ARBA00023004"/>
    </source>
</evidence>
<keyword evidence="4" id="KW-0411">Iron-sulfur</keyword>
<dbReference type="InterPro" id="IPR006311">
    <property type="entry name" value="TAT_signal"/>
</dbReference>
<evidence type="ECO:0000313" key="7">
    <source>
        <dbReference type="Proteomes" id="UP001161325"/>
    </source>
</evidence>
<gene>
    <name evidence="6" type="ORF">rosag_32810</name>
</gene>
<feature type="domain" description="Rieske" evidence="5">
    <location>
        <begin position="75"/>
        <end position="162"/>
    </location>
</feature>
<organism evidence="6 7">
    <name type="scientific">Roseisolibacter agri</name>
    <dbReference type="NCBI Taxonomy" id="2014610"/>
    <lineage>
        <taxon>Bacteria</taxon>
        <taxon>Pseudomonadati</taxon>
        <taxon>Gemmatimonadota</taxon>
        <taxon>Gemmatimonadia</taxon>
        <taxon>Gemmatimonadales</taxon>
        <taxon>Gemmatimonadaceae</taxon>
        <taxon>Roseisolibacter</taxon>
    </lineage>
</organism>
<dbReference type="RefSeq" id="WP_284351222.1">
    <property type="nucleotide sequence ID" value="NZ_BRXS01000005.1"/>
</dbReference>
<keyword evidence="7" id="KW-1185">Reference proteome</keyword>
<evidence type="ECO:0000256" key="2">
    <source>
        <dbReference type="ARBA" id="ARBA00022723"/>
    </source>
</evidence>
<accession>A0AA37QJ49</accession>
<evidence type="ECO:0000313" key="6">
    <source>
        <dbReference type="EMBL" id="GLC26768.1"/>
    </source>
</evidence>
<dbReference type="InterPro" id="IPR019546">
    <property type="entry name" value="TAT_signal_bac_arc"/>
</dbReference>
<dbReference type="PROSITE" id="PS51296">
    <property type="entry name" value="RIESKE"/>
    <property type="match status" value="1"/>
</dbReference>
<dbReference type="Gene3D" id="2.102.10.10">
    <property type="entry name" value="Rieske [2Fe-2S] iron-sulphur domain"/>
    <property type="match status" value="1"/>
</dbReference>
<dbReference type="GO" id="GO:0051537">
    <property type="term" value="F:2 iron, 2 sulfur cluster binding"/>
    <property type="evidence" value="ECO:0007669"/>
    <property type="project" value="UniProtKB-KW"/>
</dbReference>
<dbReference type="PROSITE" id="PS51318">
    <property type="entry name" value="TAT"/>
    <property type="match status" value="1"/>
</dbReference>
<sequence length="184" mass="20566">MPQDVRDDGRDDDDACAACDDAFPDAFPRDRRAFLRDAAVAVAAALLGLGASPHDAWARPLAFVPARRARGGGPRYPVPAQDGASIDRDNEVILVRWEGAAYAFNLACPHQNTALRWMERDRRFQCPKHKSRYRPDGGFIEGRATRGMDRFALRRDGAEIEVDLDVLYRQDRDPSGWSSAVLRL</sequence>
<evidence type="ECO:0000256" key="1">
    <source>
        <dbReference type="ARBA" id="ARBA00022714"/>
    </source>
</evidence>
<keyword evidence="3" id="KW-0408">Iron</keyword>
<dbReference type="Pfam" id="PF00355">
    <property type="entry name" value="Rieske"/>
    <property type="match status" value="1"/>
</dbReference>
<dbReference type="SUPFAM" id="SSF50022">
    <property type="entry name" value="ISP domain"/>
    <property type="match status" value="1"/>
</dbReference>
<proteinExistence type="predicted"/>
<dbReference type="AlphaFoldDB" id="A0AA37QJ49"/>
<dbReference type="GO" id="GO:0046872">
    <property type="term" value="F:metal ion binding"/>
    <property type="evidence" value="ECO:0007669"/>
    <property type="project" value="UniProtKB-KW"/>
</dbReference>
<protein>
    <recommendedName>
        <fullName evidence="5">Rieske domain-containing protein</fullName>
    </recommendedName>
</protein>
<dbReference type="EMBL" id="BRXS01000005">
    <property type="protein sequence ID" value="GLC26768.1"/>
    <property type="molecule type" value="Genomic_DNA"/>
</dbReference>
<dbReference type="Proteomes" id="UP001161325">
    <property type="component" value="Unassembled WGS sequence"/>
</dbReference>